<evidence type="ECO:0000256" key="2">
    <source>
        <dbReference type="ARBA" id="ARBA00023015"/>
    </source>
</evidence>
<dbReference type="InterPro" id="IPR016032">
    <property type="entry name" value="Sig_transdc_resp-reg_C-effctor"/>
</dbReference>
<dbReference type="SUPFAM" id="SSF46894">
    <property type="entry name" value="C-terminal effector domain of the bipartite response regulators"/>
    <property type="match status" value="1"/>
</dbReference>
<keyword evidence="2" id="KW-0805">Transcription regulation</keyword>
<comment type="caution">
    <text evidence="8">The sequence shown here is derived from an EMBL/GenBank/DDBJ whole genome shotgun (WGS) entry which is preliminary data.</text>
</comment>
<reference evidence="9" key="1">
    <citation type="journal article" date="2019" name="Int. J. Syst. Evol. Microbiol.">
        <title>The Global Catalogue of Microorganisms (GCM) 10K type strain sequencing project: providing services to taxonomists for standard genome sequencing and annotation.</title>
        <authorList>
            <consortium name="The Broad Institute Genomics Platform"/>
            <consortium name="The Broad Institute Genome Sequencing Center for Infectious Disease"/>
            <person name="Wu L."/>
            <person name="Ma J."/>
        </authorList>
    </citation>
    <scope>NUCLEOTIDE SEQUENCE [LARGE SCALE GENOMIC DNA]</scope>
    <source>
        <strain evidence="9">JCM 3369</strain>
    </source>
</reference>
<dbReference type="InterPro" id="IPR001867">
    <property type="entry name" value="OmpR/PhoB-type_DNA-bd"/>
</dbReference>
<dbReference type="InterPro" id="IPR036388">
    <property type="entry name" value="WH-like_DNA-bd_sf"/>
</dbReference>
<dbReference type="PRINTS" id="PR00364">
    <property type="entry name" value="DISEASERSIST"/>
</dbReference>
<dbReference type="PROSITE" id="PS51755">
    <property type="entry name" value="OMPR_PHOB"/>
    <property type="match status" value="1"/>
</dbReference>
<keyword evidence="4" id="KW-0804">Transcription</keyword>
<dbReference type="InterPro" id="IPR027417">
    <property type="entry name" value="P-loop_NTPase"/>
</dbReference>
<keyword evidence="5" id="KW-0802">TPR repeat</keyword>
<evidence type="ECO:0000313" key="8">
    <source>
        <dbReference type="EMBL" id="MFC6882565.1"/>
    </source>
</evidence>
<dbReference type="InterPro" id="IPR051677">
    <property type="entry name" value="AfsR-DnrI-RedD_regulator"/>
</dbReference>
<evidence type="ECO:0000313" key="9">
    <source>
        <dbReference type="Proteomes" id="UP001596380"/>
    </source>
</evidence>
<feature type="domain" description="OmpR/PhoB-type" evidence="7">
    <location>
        <begin position="1"/>
        <end position="92"/>
    </location>
</feature>
<dbReference type="Pfam" id="PF13424">
    <property type="entry name" value="TPR_12"/>
    <property type="match status" value="2"/>
</dbReference>
<proteinExistence type="inferred from homology"/>
<evidence type="ECO:0000256" key="6">
    <source>
        <dbReference type="PROSITE-ProRule" id="PRU01091"/>
    </source>
</evidence>
<comment type="similarity">
    <text evidence="1">Belongs to the AfsR/DnrI/RedD regulatory family.</text>
</comment>
<dbReference type="Gene3D" id="1.25.40.10">
    <property type="entry name" value="Tetratricopeptide repeat domain"/>
    <property type="match status" value="3"/>
</dbReference>
<dbReference type="PANTHER" id="PTHR35807:SF1">
    <property type="entry name" value="TRANSCRIPTIONAL REGULATOR REDD"/>
    <property type="match status" value="1"/>
</dbReference>
<accession>A0ABW2CMR3</accession>
<dbReference type="SMART" id="SM01043">
    <property type="entry name" value="BTAD"/>
    <property type="match status" value="1"/>
</dbReference>
<dbReference type="PROSITE" id="PS50005">
    <property type="entry name" value="TPR"/>
    <property type="match status" value="1"/>
</dbReference>
<dbReference type="InterPro" id="IPR011990">
    <property type="entry name" value="TPR-like_helical_dom_sf"/>
</dbReference>
<evidence type="ECO:0000259" key="7">
    <source>
        <dbReference type="PROSITE" id="PS51755"/>
    </source>
</evidence>
<name>A0ABW2CMR3_9ACTN</name>
<dbReference type="PANTHER" id="PTHR35807">
    <property type="entry name" value="TRANSCRIPTIONAL REGULATOR REDD-RELATED"/>
    <property type="match status" value="1"/>
</dbReference>
<gene>
    <name evidence="8" type="ORF">ACFQKB_22610</name>
</gene>
<keyword evidence="3 6" id="KW-0238">DNA-binding</keyword>
<dbReference type="Pfam" id="PF03704">
    <property type="entry name" value="BTAD"/>
    <property type="match status" value="1"/>
</dbReference>
<dbReference type="SMART" id="SM00862">
    <property type="entry name" value="Trans_reg_C"/>
    <property type="match status" value="1"/>
</dbReference>
<feature type="repeat" description="TPR" evidence="5">
    <location>
        <begin position="930"/>
        <end position="963"/>
    </location>
</feature>
<dbReference type="Pfam" id="PF00486">
    <property type="entry name" value="Trans_reg_C"/>
    <property type="match status" value="1"/>
</dbReference>
<keyword evidence="9" id="KW-1185">Reference proteome</keyword>
<evidence type="ECO:0000256" key="3">
    <source>
        <dbReference type="ARBA" id="ARBA00023125"/>
    </source>
</evidence>
<dbReference type="Gene3D" id="1.10.10.10">
    <property type="entry name" value="Winged helix-like DNA-binding domain superfamily/Winged helix DNA-binding domain"/>
    <property type="match status" value="2"/>
</dbReference>
<dbReference type="SUPFAM" id="SSF48452">
    <property type="entry name" value="TPR-like"/>
    <property type="match status" value="4"/>
</dbReference>
<dbReference type="InterPro" id="IPR005158">
    <property type="entry name" value="BTAD"/>
</dbReference>
<dbReference type="EMBL" id="JBHSXS010000014">
    <property type="protein sequence ID" value="MFC6882565.1"/>
    <property type="molecule type" value="Genomic_DNA"/>
</dbReference>
<dbReference type="CDD" id="cd15831">
    <property type="entry name" value="BTAD"/>
    <property type="match status" value="1"/>
</dbReference>
<feature type="DNA-binding region" description="OmpR/PhoB-type" evidence="6">
    <location>
        <begin position="1"/>
        <end position="92"/>
    </location>
</feature>
<dbReference type="Gene3D" id="3.40.50.300">
    <property type="entry name" value="P-loop containing nucleotide triphosphate hydrolases"/>
    <property type="match status" value="1"/>
</dbReference>
<dbReference type="Proteomes" id="UP001596380">
    <property type="component" value="Unassembled WGS sequence"/>
</dbReference>
<dbReference type="InterPro" id="IPR019734">
    <property type="entry name" value="TPR_rpt"/>
</dbReference>
<dbReference type="SUPFAM" id="SSF52540">
    <property type="entry name" value="P-loop containing nucleoside triphosphate hydrolases"/>
    <property type="match status" value="1"/>
</dbReference>
<dbReference type="RefSeq" id="WP_160822428.1">
    <property type="nucleotide sequence ID" value="NZ_JBHSXE010000001.1"/>
</dbReference>
<organism evidence="8 9">
    <name type="scientific">Actinomadura yumaensis</name>
    <dbReference type="NCBI Taxonomy" id="111807"/>
    <lineage>
        <taxon>Bacteria</taxon>
        <taxon>Bacillati</taxon>
        <taxon>Actinomycetota</taxon>
        <taxon>Actinomycetes</taxon>
        <taxon>Streptosporangiales</taxon>
        <taxon>Thermomonosporaceae</taxon>
        <taxon>Actinomadura</taxon>
    </lineage>
</organism>
<protein>
    <submittedName>
        <fullName evidence="8">Tetratricopeptide repeat protein</fullName>
    </submittedName>
</protein>
<dbReference type="SMART" id="SM00028">
    <property type="entry name" value="TPR"/>
    <property type="match status" value="8"/>
</dbReference>
<evidence type="ECO:0000256" key="1">
    <source>
        <dbReference type="ARBA" id="ARBA00005820"/>
    </source>
</evidence>
<sequence length="1065" mass="117735">MEFRVMGPVELWIDGRRRDLGTAKERRVLAALLLSPRRAVPAESLVRRVWDDDPPPKARQSLYSYITRLRHRLEGLEGVALASRQGNYALEVEDEAVDLHRFRLLRDQARAIAGSGDDEYALEHYREAAALWRGPPLADLSGDWVDRTRKGLEEELLAAAFERLDIELRRGNHADAVGELADLADRYPFDERAVERLMVALFRSGRQAEALETYRRTRGLLADELGTDLGHGLQDLHQRILRNDPDLLRAPGARLAAGDGPPNNLPYDVHAFTGRVEELREALRAVPSPAGEGGPPRSGSAATVITVDGMPGVGKTAFAVRLAHLLSGRFADGQIFVSLRASDAGREPLDPASALDTLLRVAGVPAARIPRDADERAALWRSRLAGGNAILVLDDAAGHDQVRPLLPAAAGCLVIVTSRRRLSGLHDAHPLSLEVLPPDDAADLFTSVAGSGRALDPSDVAAVVERCGFLPLAVRIAASRLRHRRSWSVADLLGRLTPDDRRLEELRVEGSEITGVFEASYRALPSHLRRAFRLLGLHPGPHVNAHAAAAVLSVPVRESERILDELLDRHLIAEPERGRYRFHDLVREYARRLAHEEDGPGARREAGHRLLDYYLAAADRADRTLMPHRRRIAVRISHRPRDLPPLATEKHAQQWLADEHECLLNAVRYADGHGWAGHVARFAHVLAGHLEARGHWDMSARLHEQAIAVWDDAGDPRGTAQALSDLSHIRFRGGEYASAMESAEEALSIYRSLAEDGPAGPRALEARRAEADLLDHQSLILWHRSRFAEALARSRRSLELRRALGDRHGEALSLDHSAIFLEYLGRYEEAAELRNEALLIFEELNDARGRTMVLNNSGDLALRLGRVDEALRHYERTAEAAAELGRQHEAIWLINMANIDQIHGRTDEALQRYRKALAIISALGDRRTEAEILVGIGTVFARGGRFGEAIIHYQKALDLARTIAELYEETLALRKLGEAHAGSGRHAVALDHFRQAHELAVRTGVPYETAKALEGMGSALLHLRGRDAARARWRESLAIFERLGGLPEADHVRSRLLGADPAAGA</sequence>
<evidence type="ECO:0000256" key="5">
    <source>
        <dbReference type="PROSITE-ProRule" id="PRU00339"/>
    </source>
</evidence>
<evidence type="ECO:0000256" key="4">
    <source>
        <dbReference type="ARBA" id="ARBA00023163"/>
    </source>
</evidence>